<organism evidence="5 6">
    <name type="scientific">Sinorhizobium sojae CCBAU 05684</name>
    <dbReference type="NCBI Taxonomy" id="716928"/>
    <lineage>
        <taxon>Bacteria</taxon>
        <taxon>Pseudomonadati</taxon>
        <taxon>Pseudomonadota</taxon>
        <taxon>Alphaproteobacteria</taxon>
        <taxon>Hyphomicrobiales</taxon>
        <taxon>Rhizobiaceae</taxon>
        <taxon>Sinorhizobium/Ensifer group</taxon>
        <taxon>Sinorhizobium</taxon>
    </lineage>
</organism>
<dbReference type="InterPro" id="IPR013785">
    <property type="entry name" value="Aldolase_TIM"/>
</dbReference>
<feature type="active site" description="Proton donor/acceptor" evidence="4">
    <location>
        <position position="141"/>
    </location>
</feature>
<dbReference type="SMART" id="SM01130">
    <property type="entry name" value="DHDPS"/>
    <property type="match status" value="1"/>
</dbReference>
<dbReference type="CDD" id="cd00408">
    <property type="entry name" value="DHDPS-like"/>
    <property type="match status" value="1"/>
</dbReference>
<dbReference type="PIRSF" id="PIRSF001365">
    <property type="entry name" value="DHDPS"/>
    <property type="match status" value="1"/>
</dbReference>
<dbReference type="SUPFAM" id="SSF51569">
    <property type="entry name" value="Aldolase"/>
    <property type="match status" value="1"/>
</dbReference>
<name>A0A249PE47_9HYPH</name>
<dbReference type="GO" id="GO:0008840">
    <property type="term" value="F:4-hydroxy-tetrahydrodipicolinate synthase activity"/>
    <property type="evidence" value="ECO:0007669"/>
    <property type="project" value="TreeGrafter"/>
</dbReference>
<evidence type="ECO:0000313" key="6">
    <source>
        <dbReference type="Proteomes" id="UP000217211"/>
    </source>
</evidence>
<proteinExistence type="inferred from homology"/>
<dbReference type="Gene3D" id="3.20.20.70">
    <property type="entry name" value="Aldolase class I"/>
    <property type="match status" value="1"/>
</dbReference>
<dbReference type="OrthoDB" id="9796205at2"/>
<dbReference type="KEGG" id="esj:SJ05684_c27700"/>
<dbReference type="eggNOG" id="COG0329">
    <property type="taxonomic scope" value="Bacteria"/>
</dbReference>
<accession>A0A249PE47</accession>
<dbReference type="STRING" id="716928.GCA_000261485_02882"/>
<protein>
    <submittedName>
        <fullName evidence="5">4-hydroxy-tetrahydrodipicolinate synthase</fullName>
    </submittedName>
</protein>
<dbReference type="AlphaFoldDB" id="A0A249PE47"/>
<feature type="active site" description="Schiff-base intermediate with substrate" evidence="4">
    <location>
        <position position="169"/>
    </location>
</feature>
<dbReference type="PANTHER" id="PTHR12128">
    <property type="entry name" value="DIHYDRODIPICOLINATE SYNTHASE"/>
    <property type="match status" value="1"/>
</dbReference>
<keyword evidence="2 3" id="KW-0456">Lyase</keyword>
<evidence type="ECO:0000256" key="4">
    <source>
        <dbReference type="PIRSR" id="PIRSR001365-1"/>
    </source>
</evidence>
<dbReference type="RefSeq" id="WP_034855104.1">
    <property type="nucleotide sequence ID" value="NZ_AJQT01000055.1"/>
</dbReference>
<keyword evidence="6" id="KW-1185">Reference proteome</keyword>
<evidence type="ECO:0000313" key="5">
    <source>
        <dbReference type="EMBL" id="ASY64201.1"/>
    </source>
</evidence>
<evidence type="ECO:0000256" key="3">
    <source>
        <dbReference type="PIRNR" id="PIRNR001365"/>
    </source>
</evidence>
<evidence type="ECO:0000256" key="1">
    <source>
        <dbReference type="ARBA" id="ARBA00007592"/>
    </source>
</evidence>
<dbReference type="PANTHER" id="PTHR12128:SF66">
    <property type="entry name" value="4-HYDROXY-2-OXOGLUTARATE ALDOLASE, MITOCHONDRIAL"/>
    <property type="match status" value="1"/>
</dbReference>
<sequence>MTKRVAGIIPVMITPFGPDGKIDWDGYEALIEWYIANGSEALFAACQSSEMRFLSLEERVDLSRFAVEKVAGRIPVVSSGHISDGLDDQITELTAIADSGADAVILVSNRLAPETGGAAEMRASFDALLQALPKDVPLGLYECPAPYRRLLSDDEIDFCAQSGRFILLKDVSCDLDIVRRRAKITEDTPFLICNANAAIAYPAMQATGAGFCGVMNNFHPDLYRWLQDHGSKYPEFAEELAVFLVLSAQTEPMGYPKLAKLYHKRLGTFADTSSRAVPYDIHEKYWALEAVIDRIVQGTDMFRARIKALQHRASF</sequence>
<dbReference type="EMBL" id="CP023067">
    <property type="protein sequence ID" value="ASY64201.1"/>
    <property type="molecule type" value="Genomic_DNA"/>
</dbReference>
<gene>
    <name evidence="5" type="ORF">SJ05684_c27700</name>
</gene>
<dbReference type="Pfam" id="PF00701">
    <property type="entry name" value="DHDPS"/>
    <property type="match status" value="1"/>
</dbReference>
<reference evidence="5 6" key="1">
    <citation type="submission" date="2017-08" db="EMBL/GenBank/DDBJ databases">
        <title>Multipartite genome sequences of Sinorhizobium species nodulating soybeans.</title>
        <authorList>
            <person name="Tian C.F."/>
        </authorList>
    </citation>
    <scope>NUCLEOTIDE SEQUENCE [LARGE SCALE GENOMIC DNA]</scope>
    <source>
        <strain evidence="5 6">CCBAU 05684</strain>
    </source>
</reference>
<evidence type="ECO:0000256" key="2">
    <source>
        <dbReference type="ARBA" id="ARBA00023239"/>
    </source>
</evidence>
<dbReference type="InterPro" id="IPR002220">
    <property type="entry name" value="DapA-like"/>
</dbReference>
<dbReference type="Proteomes" id="UP000217211">
    <property type="component" value="Chromosome"/>
</dbReference>
<comment type="similarity">
    <text evidence="1 3">Belongs to the DapA family.</text>
</comment>